<evidence type="ECO:0000313" key="6">
    <source>
        <dbReference type="EMBL" id="MBB5892991.1"/>
    </source>
</evidence>
<feature type="transmembrane region" description="Helical" evidence="4">
    <location>
        <begin position="358"/>
        <end position="384"/>
    </location>
</feature>
<evidence type="ECO:0000256" key="4">
    <source>
        <dbReference type="SAM" id="Phobius"/>
    </source>
</evidence>
<comment type="similarity">
    <text evidence="1">Belongs to the glycosyltransferase 28 family.</text>
</comment>
<reference evidence="6 7" key="1">
    <citation type="submission" date="2020-08" db="EMBL/GenBank/DDBJ databases">
        <title>Sequencing the genomes of 1000 actinobacteria strains.</title>
        <authorList>
            <person name="Klenk H.-P."/>
        </authorList>
    </citation>
    <scope>NUCLEOTIDE SEQUENCE [LARGE SCALE GENOMIC DNA]</scope>
    <source>
        <strain evidence="6 7">DSM 43851</strain>
    </source>
</reference>
<dbReference type="PANTHER" id="PTHR43025">
    <property type="entry name" value="MONOGALACTOSYLDIACYLGLYCEROL SYNTHASE"/>
    <property type="match status" value="1"/>
</dbReference>
<name>A0A7W9KI69_9PSEU</name>
<evidence type="ECO:0000256" key="1">
    <source>
        <dbReference type="ARBA" id="ARBA00006962"/>
    </source>
</evidence>
<keyword evidence="4" id="KW-1133">Transmembrane helix</keyword>
<dbReference type="Gene3D" id="3.40.50.2000">
    <property type="entry name" value="Glycogen Phosphorylase B"/>
    <property type="match status" value="1"/>
</dbReference>
<dbReference type="GO" id="GO:0016758">
    <property type="term" value="F:hexosyltransferase activity"/>
    <property type="evidence" value="ECO:0007669"/>
    <property type="project" value="InterPro"/>
</dbReference>
<dbReference type="PANTHER" id="PTHR43025:SF3">
    <property type="entry name" value="MONOGALACTOSYLDIACYLGLYCEROL SYNTHASE 1, CHLOROPLASTIC"/>
    <property type="match status" value="1"/>
</dbReference>
<comment type="caution">
    <text evidence="6">The sequence shown here is derived from an EMBL/GenBank/DDBJ whole genome shotgun (WGS) entry which is preliminary data.</text>
</comment>
<keyword evidence="4" id="KW-0812">Transmembrane</keyword>
<sequence>MNRVVIVSASVGAGHDGAARELARRLTDRGHSVDIHDYLDMLPGSMGKALGAAYLRQLLAVPRSWDVLLHMLQRSRAFAALVCLLFSVTSRRMRRVVESADLVVSTHPLPSQTLSRLRRKGRVTAPVVTYLTDMSVHRLWVAPHVDLHIALHEVAAEQARRLGARRIVVTGPAVGPAFRPAANAAERLRAREKFGLPAEGRLALVAAGSWGVGDIADTARDIAETGVATPVILCGQNETLRRSLGHGIALGWIDDMPTLMRACDVVVQNAGGLSSLEALATGLPVLTYRCLAGHGRTNAAALDEAGLVPWIRDEDGLAAALTAEPTAALLSSTCPSVALDAEMSRGEPVRARRPRRRVALAAASTVAVLWLATVGVSLAVAGGFQSVGPASRRGGAVYVLVAVDSTKPMSQRTINKLAAANGAAAVSTTVLRAQPETVRALAKAGVTIVNAADGAPYETGVFTGRASIGQVATGVAAVTGRSPRLMVSNGELDAIDVGIVAMHRERIIVPAATVHCGAAMGRGMKGVILVESTGDCDLDATLDALAAMAHRHSVREASIEELSA</sequence>
<dbReference type="EMBL" id="JACHIR010000001">
    <property type="protein sequence ID" value="MBB5892991.1"/>
    <property type="molecule type" value="Genomic_DNA"/>
</dbReference>
<feature type="domain" description="Diacylglycerol glucosyltransferase N-terminal" evidence="5">
    <location>
        <begin position="15"/>
        <end position="172"/>
    </location>
</feature>
<dbReference type="InterPro" id="IPR009695">
    <property type="entry name" value="Diacylglyc_glucosyltr_N"/>
</dbReference>
<keyword evidence="2" id="KW-0328">Glycosyltransferase</keyword>
<accession>A0A7W9KI69</accession>
<dbReference type="GO" id="GO:0009247">
    <property type="term" value="P:glycolipid biosynthetic process"/>
    <property type="evidence" value="ECO:0007669"/>
    <property type="project" value="InterPro"/>
</dbReference>
<dbReference type="AlphaFoldDB" id="A0A7W9KI69"/>
<evidence type="ECO:0000313" key="7">
    <source>
        <dbReference type="Proteomes" id="UP000585638"/>
    </source>
</evidence>
<dbReference type="InterPro" id="IPR050519">
    <property type="entry name" value="Glycosyltransf_28_UgtP"/>
</dbReference>
<dbReference type="Proteomes" id="UP000585638">
    <property type="component" value="Unassembled WGS sequence"/>
</dbReference>
<gene>
    <name evidence="6" type="ORF">BJ998_004187</name>
</gene>
<protein>
    <submittedName>
        <fullName evidence="6">UDP-N-acetylglucosamine:LPS N-acetylglucosamine transferase</fullName>
    </submittedName>
</protein>
<evidence type="ECO:0000256" key="2">
    <source>
        <dbReference type="ARBA" id="ARBA00022676"/>
    </source>
</evidence>
<proteinExistence type="inferred from homology"/>
<evidence type="ECO:0000259" key="5">
    <source>
        <dbReference type="Pfam" id="PF06925"/>
    </source>
</evidence>
<organism evidence="6 7">
    <name type="scientific">Kutzneria kofuensis</name>
    <dbReference type="NCBI Taxonomy" id="103725"/>
    <lineage>
        <taxon>Bacteria</taxon>
        <taxon>Bacillati</taxon>
        <taxon>Actinomycetota</taxon>
        <taxon>Actinomycetes</taxon>
        <taxon>Pseudonocardiales</taxon>
        <taxon>Pseudonocardiaceae</taxon>
        <taxon>Kutzneria</taxon>
    </lineage>
</organism>
<dbReference type="GO" id="GO:0016020">
    <property type="term" value="C:membrane"/>
    <property type="evidence" value="ECO:0007669"/>
    <property type="project" value="GOC"/>
</dbReference>
<dbReference type="SUPFAM" id="SSF53756">
    <property type="entry name" value="UDP-Glycosyltransferase/glycogen phosphorylase"/>
    <property type="match status" value="1"/>
</dbReference>
<keyword evidence="3 6" id="KW-0808">Transferase</keyword>
<dbReference type="Pfam" id="PF06925">
    <property type="entry name" value="MGDG_synth"/>
    <property type="match status" value="1"/>
</dbReference>
<evidence type="ECO:0000256" key="3">
    <source>
        <dbReference type="ARBA" id="ARBA00022679"/>
    </source>
</evidence>
<keyword evidence="7" id="KW-1185">Reference proteome</keyword>
<keyword evidence="4" id="KW-0472">Membrane</keyword>
<dbReference type="RefSeq" id="WP_184864069.1">
    <property type="nucleotide sequence ID" value="NZ_BAAAWY010000001.1"/>
</dbReference>